<feature type="compositionally biased region" description="Acidic residues" evidence="4">
    <location>
        <begin position="569"/>
        <end position="593"/>
    </location>
</feature>
<sequence length="1579" mass="179051">MESENSEADNSIIDESVAKASTSKKRGRPKKSDQLKNETHESHAKTESSINEDKKNERRCIKKPKRYLDMETEQRWAEEFVSPSTTKKNRHRSQTRTFDGEKKEVEENKINKCDEEMLNLSFSKEDFSGKKKGRPKKKVHDTSLENESQDITNSEIPDNNLDSFNNDTSDGMQDSNTQQKGNKVVNEQEAKNEETPSGRKRGRSKAKKNISEEKIVNNVQNDVLQFDHDSNYITPIRKKSGRYKKPDIQNKEIDSEQEDKNDEKDETLIETTNSGKKRGRPKKIKNKFSSQKEVDGFDEEFGETSDLVDKSGNSCSKQDKPKDLVTPNKQEEQKVNRKNSTGSAGKRLPGRPRKSESPSEPPPKKRGKPKKNLEDELQSAKKKRKVSITSSDEEEVTRKSVTIKSKKERPKKYARKNMEENPENEIESPLKDAIKCVHCEEKFWDKAKLKLHMMKTHCAVWSSDCPEGKSDNAALKIILKRLGKIPCPKCGKEIKWIQYYRKHEEWCGREEEVSDCPICNRPIMTMWIKEHVQIHKKQERLEEERRLAQEKKDKEEPVTDSQEQTNQASDDDDENDDEVQESDEIISESETEDVISSNKSEVKTEKCLPYNYIGIGLKDTLRSYRKIYGTSVLFPEYIPQKSNWTMMDGDVKEYLPTVTESVSFIVNNKNQKSRKKSCSTQTNMTKIELFNSVIINDSSNIFVGGPIWGLEWCPVPMATGQFDNYLAVSCELNYEEMTHFSPCASKPGIIQIWNIKTLQLGKPSSLPNLEFCIAHDYGTVKCIKWCPSSCWQKPDLNPEFVEDLPRAGILGLACSDGIIHIYSIPHASSLNQEEDNDVPEGSKSKVRMYKPRPVVNLTPSTAKDSWSPCFSMAWQIQNNHQYVVGGYGDGTVRVWNLCTTSSLLKSSGPTGITILPFKTFIGDAKAITCCDWSIHSANHFSTGGCGQEMKVWSLQDSQYPIVAEKSQATNKLTWTLHTMGVYTCTDDGYCHNHCYVRCNTFGLLKKEDVRRVGQGVSNSNACNWSCTCSDWVKMLFSADNKGRLLGVMMRDPYREYIGKVKKLRLIVYDTELKLIPANQNKDTDKENSKENTTSNLILQLEEPIEIKERNDSDSLTDDSIGQNFVIEKEKSKKENNPELSMESVNTKSDNFSNTVQKNSKDCDNLTQKKQMYLQNLNLKEMKSDNCVKISTEMNNGQKKCSYINAKKLNKVISSPVPTNLENSNNNKNVTESDSVNLKNFEISVSLGKNLDSSVETVISSAQLNTQSYSCKTKRGSEHNTQDLGTSLREGTSNEQGTCVDYITSIGHKTSSKELETRTRQNTNIDTYSENRVSNGAENNFKNTKEGNSIILNSHVKSNSKTVKVNETLENNSSKASGTGDKQSTESSSKTLSDNEKEDKTSHTASEKGKIQKQEDKKTPAKKSKTKDKKENNGNHGNNDLTDDKIPKTYQECVDNFYLEYKDYMENNCKVIEEEDKVHVYPLTALYRTVVNPNYHACTWIASGGEAGIIRIHNIFEILNVASKREVSSKPMVSCSDVIMTNNDKKPVTEGEKSVSNIENGQPYSKPTTDTMEDDSVNKR</sequence>
<dbReference type="InterPro" id="IPR015943">
    <property type="entry name" value="WD40/YVTN_repeat-like_dom_sf"/>
</dbReference>
<dbReference type="InterPro" id="IPR052416">
    <property type="entry name" value="GTF3C_component"/>
</dbReference>
<dbReference type="EMBL" id="JARBDR010000016">
    <property type="protein sequence ID" value="KAJ8322402.1"/>
    <property type="molecule type" value="Genomic_DNA"/>
</dbReference>
<keyword evidence="7" id="KW-1185">Reference proteome</keyword>
<feature type="compositionally biased region" description="Polar residues" evidence="4">
    <location>
        <begin position="1142"/>
        <end position="1157"/>
    </location>
</feature>
<reference evidence="6 7" key="1">
    <citation type="submission" date="2022-12" db="EMBL/GenBank/DDBJ databases">
        <title>Chromosome-level genome of Tegillarca granosa.</title>
        <authorList>
            <person name="Kim J."/>
        </authorList>
    </citation>
    <scope>NUCLEOTIDE SEQUENCE [LARGE SCALE GENOMIC DNA]</scope>
    <source>
        <strain evidence="6">Teg-2019</strain>
        <tissue evidence="6">Adductor muscle</tissue>
    </source>
</reference>
<comment type="caution">
    <text evidence="6">The sequence shown here is derived from an EMBL/GenBank/DDBJ whole genome shotgun (WGS) entry which is preliminary data.</text>
</comment>
<comment type="subcellular location">
    <subcellularLocation>
        <location evidence="1">Nucleus</location>
    </subcellularLocation>
</comment>
<feature type="compositionally biased region" description="Basic and acidic residues" evidence="4">
    <location>
        <begin position="1126"/>
        <end position="1136"/>
    </location>
</feature>
<feature type="compositionally biased region" description="Polar residues" evidence="4">
    <location>
        <begin position="1319"/>
        <end position="1391"/>
    </location>
</feature>
<feature type="compositionally biased region" description="Basic and acidic residues" evidence="4">
    <location>
        <begin position="244"/>
        <end position="254"/>
    </location>
</feature>
<feature type="compositionally biased region" description="Polar residues" evidence="4">
    <location>
        <begin position="145"/>
        <end position="181"/>
    </location>
</feature>
<feature type="compositionally biased region" description="Basic residues" evidence="4">
    <location>
        <begin position="275"/>
        <end position="286"/>
    </location>
</feature>
<feature type="compositionally biased region" description="Basic residues" evidence="4">
    <location>
        <begin position="198"/>
        <end position="208"/>
    </location>
</feature>
<feature type="region of interest" description="Disordered" evidence="4">
    <location>
        <begin position="544"/>
        <end position="598"/>
    </location>
</feature>
<evidence type="ECO:0000256" key="4">
    <source>
        <dbReference type="SAM" id="MobiDB-lite"/>
    </source>
</evidence>
<feature type="compositionally biased region" description="Acidic residues" evidence="4">
    <location>
        <begin position="1570"/>
        <end position="1579"/>
    </location>
</feature>
<organism evidence="6 7">
    <name type="scientific">Tegillarca granosa</name>
    <name type="common">Malaysian cockle</name>
    <name type="synonym">Anadara granosa</name>
    <dbReference type="NCBI Taxonomy" id="220873"/>
    <lineage>
        <taxon>Eukaryota</taxon>
        <taxon>Metazoa</taxon>
        <taxon>Spiralia</taxon>
        <taxon>Lophotrochozoa</taxon>
        <taxon>Mollusca</taxon>
        <taxon>Bivalvia</taxon>
        <taxon>Autobranchia</taxon>
        <taxon>Pteriomorphia</taxon>
        <taxon>Arcoida</taxon>
        <taxon>Arcoidea</taxon>
        <taxon>Arcidae</taxon>
        <taxon>Tegillarca</taxon>
    </lineage>
</organism>
<dbReference type="PANTHER" id="PTHR15052:SF2">
    <property type="entry name" value="GENERAL TRANSCRIPTION FACTOR 3C POLYPEPTIDE 2"/>
    <property type="match status" value="1"/>
</dbReference>
<evidence type="ECO:0000256" key="3">
    <source>
        <dbReference type="ARBA" id="ARBA00023242"/>
    </source>
</evidence>
<dbReference type="Proteomes" id="UP001217089">
    <property type="component" value="Unassembled WGS sequence"/>
</dbReference>
<evidence type="ECO:0000256" key="1">
    <source>
        <dbReference type="ARBA" id="ARBA00004123"/>
    </source>
</evidence>
<dbReference type="Gene3D" id="2.130.10.10">
    <property type="entry name" value="YVTN repeat-like/Quinoprotein amine dehydrogenase"/>
    <property type="match status" value="1"/>
</dbReference>
<dbReference type="SUPFAM" id="SSF50978">
    <property type="entry name" value="WD40 repeat-like"/>
    <property type="match status" value="1"/>
</dbReference>
<dbReference type="InterPro" id="IPR036322">
    <property type="entry name" value="WD40_repeat_dom_sf"/>
</dbReference>
<feature type="compositionally biased region" description="Basic and acidic residues" evidence="4">
    <location>
        <begin position="544"/>
        <end position="557"/>
    </location>
</feature>
<accession>A0ABQ9FYT6</accession>
<keyword evidence="2" id="KW-0804">Transcription</keyword>
<dbReference type="InterPro" id="IPR013087">
    <property type="entry name" value="Znf_C2H2_type"/>
</dbReference>
<dbReference type="PANTHER" id="PTHR15052">
    <property type="entry name" value="RNA POLYMERASE III TRANSCRIPTION INITIATION FACTOR COMPLEX SUBUNIT"/>
    <property type="match status" value="1"/>
</dbReference>
<evidence type="ECO:0000256" key="2">
    <source>
        <dbReference type="ARBA" id="ARBA00023163"/>
    </source>
</evidence>
<dbReference type="PROSITE" id="PS00028">
    <property type="entry name" value="ZINC_FINGER_C2H2_1"/>
    <property type="match status" value="1"/>
</dbReference>
<feature type="compositionally biased region" description="Polar residues" evidence="4">
    <location>
        <begin position="559"/>
        <end position="568"/>
    </location>
</feature>
<feature type="compositionally biased region" description="Basic and acidic residues" evidence="4">
    <location>
        <begin position="186"/>
        <end position="197"/>
    </location>
</feature>
<dbReference type="SMART" id="SM00320">
    <property type="entry name" value="WD40"/>
    <property type="match status" value="4"/>
</dbReference>
<feature type="compositionally biased region" description="Basic and acidic residues" evidence="4">
    <location>
        <begin position="317"/>
        <end position="335"/>
    </location>
</feature>
<feature type="compositionally biased region" description="Basic residues" evidence="4">
    <location>
        <begin position="130"/>
        <end position="139"/>
    </location>
</feature>
<feature type="compositionally biased region" description="Basic and acidic residues" evidence="4">
    <location>
        <begin position="98"/>
        <end position="115"/>
    </location>
</feature>
<feature type="compositionally biased region" description="Basic residues" evidence="4">
    <location>
        <begin position="404"/>
        <end position="415"/>
    </location>
</feature>
<protein>
    <recommendedName>
        <fullName evidence="5">C2H2-type domain-containing protein</fullName>
    </recommendedName>
</protein>
<feature type="compositionally biased region" description="Basic and acidic residues" evidence="4">
    <location>
        <begin position="66"/>
        <end position="78"/>
    </location>
</feature>
<dbReference type="SMART" id="SM00384">
    <property type="entry name" value="AT_hook"/>
    <property type="match status" value="6"/>
</dbReference>
<feature type="region of interest" description="Disordered" evidence="4">
    <location>
        <begin position="1126"/>
        <end position="1159"/>
    </location>
</feature>
<feature type="compositionally biased region" description="Basic and acidic residues" evidence="4">
    <location>
        <begin position="1542"/>
        <end position="1552"/>
    </location>
</feature>
<feature type="region of interest" description="Disordered" evidence="4">
    <location>
        <begin position="1309"/>
        <end position="1444"/>
    </location>
</feature>
<evidence type="ECO:0000313" key="7">
    <source>
        <dbReference type="Proteomes" id="UP001217089"/>
    </source>
</evidence>
<evidence type="ECO:0000313" key="6">
    <source>
        <dbReference type="EMBL" id="KAJ8322402.1"/>
    </source>
</evidence>
<feature type="compositionally biased region" description="Polar residues" evidence="4">
    <location>
        <begin position="1281"/>
        <end position="1293"/>
    </location>
</feature>
<proteinExistence type="predicted"/>
<keyword evidence="3" id="KW-0539">Nucleus</keyword>
<feature type="domain" description="C2H2-type" evidence="5">
    <location>
        <begin position="436"/>
        <end position="457"/>
    </location>
</feature>
<gene>
    <name evidence="6" type="ORF">KUTeg_000052</name>
</gene>
<feature type="compositionally biased region" description="Basic and acidic residues" evidence="4">
    <location>
        <begin position="30"/>
        <end position="59"/>
    </location>
</feature>
<feature type="region of interest" description="Disordered" evidence="4">
    <location>
        <begin position="1"/>
        <end position="426"/>
    </location>
</feature>
<feature type="region of interest" description="Disordered" evidence="4">
    <location>
        <begin position="1542"/>
        <end position="1579"/>
    </location>
</feature>
<dbReference type="InterPro" id="IPR017956">
    <property type="entry name" value="AT_hook_DNA-bd_motif"/>
</dbReference>
<feature type="compositionally biased region" description="Polar residues" evidence="4">
    <location>
        <begin position="1553"/>
        <end position="1569"/>
    </location>
</feature>
<dbReference type="SMART" id="SM00355">
    <property type="entry name" value="ZnF_C2H2"/>
    <property type="match status" value="3"/>
</dbReference>
<evidence type="ECO:0000259" key="5">
    <source>
        <dbReference type="PROSITE" id="PS00028"/>
    </source>
</evidence>
<dbReference type="InterPro" id="IPR001680">
    <property type="entry name" value="WD40_rpt"/>
</dbReference>
<feature type="region of interest" description="Disordered" evidence="4">
    <location>
        <begin position="1267"/>
        <end position="1293"/>
    </location>
</feature>
<feature type="compositionally biased region" description="Basic and acidic residues" evidence="4">
    <location>
        <begin position="1392"/>
        <end position="1418"/>
    </location>
</feature>
<name>A0ABQ9FYT6_TEGGR</name>